<dbReference type="Proteomes" id="UP000824998">
    <property type="component" value="Unassembled WGS sequence"/>
</dbReference>
<dbReference type="AlphaFoldDB" id="A0A9P7Y870"/>
<dbReference type="EMBL" id="MU251884">
    <property type="protein sequence ID" value="KAG9228652.1"/>
    <property type="molecule type" value="Genomic_DNA"/>
</dbReference>
<reference evidence="2" key="1">
    <citation type="journal article" date="2021" name="IMA Fungus">
        <title>Genomic characterization of three marine fungi, including Emericellopsis atlantica sp. nov. with signatures of a generalist lifestyle and marine biomass degradation.</title>
        <authorList>
            <person name="Hagestad O.C."/>
            <person name="Hou L."/>
            <person name="Andersen J.H."/>
            <person name="Hansen E.H."/>
            <person name="Altermark B."/>
            <person name="Li C."/>
            <person name="Kuhnert E."/>
            <person name="Cox R.J."/>
            <person name="Crous P.W."/>
            <person name="Spatafora J.W."/>
            <person name="Lail K."/>
            <person name="Amirebrahimi M."/>
            <person name="Lipzen A."/>
            <person name="Pangilinan J."/>
            <person name="Andreopoulos W."/>
            <person name="Hayes R.D."/>
            <person name="Ng V."/>
            <person name="Grigoriev I.V."/>
            <person name="Jackson S.A."/>
            <person name="Sutton T.D.S."/>
            <person name="Dobson A.D.W."/>
            <person name="Rama T."/>
        </authorList>
    </citation>
    <scope>NUCLEOTIDE SEQUENCE</scope>
    <source>
        <strain evidence="2">TRa018bII</strain>
    </source>
</reference>
<feature type="region of interest" description="Disordered" evidence="1">
    <location>
        <begin position="259"/>
        <end position="279"/>
    </location>
</feature>
<evidence type="ECO:0000313" key="2">
    <source>
        <dbReference type="EMBL" id="KAG9228652.1"/>
    </source>
</evidence>
<protein>
    <submittedName>
        <fullName evidence="2">Uncharacterized protein</fullName>
    </submittedName>
</protein>
<organism evidence="2 3">
    <name type="scientific">Amylocarpus encephaloides</name>
    <dbReference type="NCBI Taxonomy" id="45428"/>
    <lineage>
        <taxon>Eukaryota</taxon>
        <taxon>Fungi</taxon>
        <taxon>Dikarya</taxon>
        <taxon>Ascomycota</taxon>
        <taxon>Pezizomycotina</taxon>
        <taxon>Leotiomycetes</taxon>
        <taxon>Helotiales</taxon>
        <taxon>Helotiales incertae sedis</taxon>
        <taxon>Amylocarpus</taxon>
    </lineage>
</organism>
<evidence type="ECO:0000256" key="1">
    <source>
        <dbReference type="SAM" id="MobiDB-lite"/>
    </source>
</evidence>
<feature type="region of interest" description="Disordered" evidence="1">
    <location>
        <begin position="222"/>
        <end position="243"/>
    </location>
</feature>
<keyword evidence="3" id="KW-1185">Reference proteome</keyword>
<comment type="caution">
    <text evidence="2">The sequence shown here is derived from an EMBL/GenBank/DDBJ whole genome shotgun (WGS) entry which is preliminary data.</text>
</comment>
<name>A0A9P7Y870_9HELO</name>
<accession>A0A9P7Y870</accession>
<proteinExistence type="predicted"/>
<gene>
    <name evidence="2" type="ORF">BJ875DRAFT_547574</name>
</gene>
<sequence>MVRPRLCVASFVCCFSSRGRKGICAPLVLVTVGPRPNIAFRDWTGSRRLAVEPSASVAKIPPKRHAWSVGLLVVQRAPYNYFYNVLRTGEASSVQLSTTCCTDRGQASTAPWKGAGRACIGCHHPTNPSIPPLLLVNLISSLPRRHGPGRHALMSRADYGTVLYVRRTARTSDVSPRSVRKGSSLAFDLDLAPWHCRSPYSGRGSLCIHPAPMHRPSIIAYRQPAQPSPPSALSPGAEPTLPPACSELVQRRWPPGAGVGEQPTWLVTAPHPPPQSVSQPVDLDRIQEINGAFSFVLFLATGP</sequence>
<evidence type="ECO:0000313" key="3">
    <source>
        <dbReference type="Proteomes" id="UP000824998"/>
    </source>
</evidence>